<organism evidence="1">
    <name type="scientific">Clastoptera arizonana</name>
    <name type="common">Arizona spittle bug</name>
    <dbReference type="NCBI Taxonomy" id="38151"/>
    <lineage>
        <taxon>Eukaryota</taxon>
        <taxon>Metazoa</taxon>
        <taxon>Ecdysozoa</taxon>
        <taxon>Arthropoda</taxon>
        <taxon>Hexapoda</taxon>
        <taxon>Insecta</taxon>
        <taxon>Pterygota</taxon>
        <taxon>Neoptera</taxon>
        <taxon>Paraneoptera</taxon>
        <taxon>Hemiptera</taxon>
        <taxon>Auchenorrhyncha</taxon>
        <taxon>Cercopoidea</taxon>
        <taxon>Clastopteridae</taxon>
        <taxon>Clastoptera</taxon>
    </lineage>
</organism>
<dbReference type="EMBL" id="GEDC01005810">
    <property type="protein sequence ID" value="JAS31488.1"/>
    <property type="molecule type" value="Transcribed_RNA"/>
</dbReference>
<evidence type="ECO:0000313" key="3">
    <source>
        <dbReference type="EMBL" id="JAS31488.1"/>
    </source>
</evidence>
<name>A0A1B6C4U8_9HEMI</name>
<protein>
    <submittedName>
        <fullName evidence="1">Uncharacterized protein</fullName>
    </submittedName>
</protein>
<sequence>MESCQNNNQEIIEKIQDHVNIITQEQTDQDCKNLDTSLEIILKFCGNGCCSKHILNTNQLLKLISKSAINQDYTFFKTNFSDVTYIVKNIVHNYNSYPEANGFIQNCIRAFLRSMKTKEEYDFLMVVWKSSYINELFPCELVELFIKCLPECIENDVISTVKDTLELRSLVNVWTQRNLRLIKWCSLSTNVFIPVTRILHQLIRSFVSIKNNLAFCLCKQFMSEFIKKVKESCVIGKQDFVLLYPRNLQGLIVMLEFEPNYLMENYNEAYSSTIDELNLYLLEKPFILFGLLLNFPAWQFVINHHFNRYQELSDTFKYLIDNNV</sequence>
<dbReference type="EMBL" id="GEDC01023877">
    <property type="protein sequence ID" value="JAS13421.1"/>
    <property type="molecule type" value="Transcribed_RNA"/>
</dbReference>
<evidence type="ECO:0000313" key="1">
    <source>
        <dbReference type="EMBL" id="JAS08250.1"/>
    </source>
</evidence>
<evidence type="ECO:0000313" key="2">
    <source>
        <dbReference type="EMBL" id="JAS13421.1"/>
    </source>
</evidence>
<proteinExistence type="predicted"/>
<reference evidence="1" key="1">
    <citation type="submission" date="2015-12" db="EMBL/GenBank/DDBJ databases">
        <title>De novo transcriptome assembly of four potential Pierce s Disease insect vectors from Arizona vineyards.</title>
        <authorList>
            <person name="Tassone E.E."/>
        </authorList>
    </citation>
    <scope>NUCLEOTIDE SEQUENCE</scope>
</reference>
<dbReference type="EMBL" id="GEDC01029048">
    <property type="protein sequence ID" value="JAS08250.1"/>
    <property type="molecule type" value="Transcribed_RNA"/>
</dbReference>
<dbReference type="AlphaFoldDB" id="A0A1B6C4U8"/>
<gene>
    <name evidence="2" type="ORF">g.8660</name>
    <name evidence="1" type="ORF">g.8662</name>
    <name evidence="3" type="ORF">g.8663</name>
</gene>
<accession>A0A1B6C4U8</accession>